<keyword evidence="5" id="KW-1185">Reference proteome</keyword>
<dbReference type="InterPro" id="IPR001789">
    <property type="entry name" value="Sig_transdc_resp-reg_receiver"/>
</dbReference>
<protein>
    <submittedName>
        <fullName evidence="4">Response regulator</fullName>
    </submittedName>
</protein>
<dbReference type="Proteomes" id="UP001157440">
    <property type="component" value="Unassembled WGS sequence"/>
</dbReference>
<proteinExistence type="predicted"/>
<feature type="domain" description="Response regulatory" evidence="3">
    <location>
        <begin position="12"/>
        <end position="123"/>
    </location>
</feature>
<dbReference type="GO" id="GO:0000160">
    <property type="term" value="P:phosphorelay signal transduction system"/>
    <property type="evidence" value="ECO:0007669"/>
    <property type="project" value="InterPro"/>
</dbReference>
<accession>A0AA37TLB7</accession>
<gene>
    <name evidence="4" type="ORF">GCM10007890_21110</name>
</gene>
<reference evidence="5" key="1">
    <citation type="journal article" date="2019" name="Int. J. Syst. Evol. Microbiol.">
        <title>The Global Catalogue of Microorganisms (GCM) 10K type strain sequencing project: providing services to taxonomists for standard genome sequencing and annotation.</title>
        <authorList>
            <consortium name="The Broad Institute Genomics Platform"/>
            <consortium name="The Broad Institute Genome Sequencing Center for Infectious Disease"/>
            <person name="Wu L."/>
            <person name="Ma J."/>
        </authorList>
    </citation>
    <scope>NUCLEOTIDE SEQUENCE [LARGE SCALE GENOMIC DNA]</scope>
    <source>
        <strain evidence="5">NBRC 103632</strain>
    </source>
</reference>
<organism evidence="4 5">
    <name type="scientific">Methylobacterium tardum</name>
    <dbReference type="NCBI Taxonomy" id="374432"/>
    <lineage>
        <taxon>Bacteria</taxon>
        <taxon>Pseudomonadati</taxon>
        <taxon>Pseudomonadota</taxon>
        <taxon>Alphaproteobacteria</taxon>
        <taxon>Hyphomicrobiales</taxon>
        <taxon>Methylobacteriaceae</taxon>
        <taxon>Methylobacterium</taxon>
    </lineage>
</organism>
<name>A0AA37TLB7_9HYPH</name>
<dbReference type="EMBL" id="BSPL01000013">
    <property type="protein sequence ID" value="GLS70098.1"/>
    <property type="molecule type" value="Genomic_DNA"/>
</dbReference>
<feature type="modified residue" description="4-aspartylphosphate" evidence="2">
    <location>
        <position position="62"/>
    </location>
</feature>
<evidence type="ECO:0000259" key="3">
    <source>
        <dbReference type="PROSITE" id="PS50110"/>
    </source>
</evidence>
<dbReference type="PROSITE" id="PS50110">
    <property type="entry name" value="RESPONSE_REGULATORY"/>
    <property type="match status" value="1"/>
</dbReference>
<dbReference type="RefSeq" id="WP_238196337.1">
    <property type="nucleotide sequence ID" value="NZ_BPQZ01000010.1"/>
</dbReference>
<dbReference type="Gene3D" id="3.40.50.2300">
    <property type="match status" value="1"/>
</dbReference>
<evidence type="ECO:0000256" key="2">
    <source>
        <dbReference type="PROSITE-ProRule" id="PRU00169"/>
    </source>
</evidence>
<dbReference type="InterPro" id="IPR050595">
    <property type="entry name" value="Bact_response_regulator"/>
</dbReference>
<dbReference type="PANTHER" id="PTHR44591:SF24">
    <property type="entry name" value="PROTEIN-GLUTAMATE METHYLESTERASE_PROTEIN-GLUTAMINE GLUTAMINASE 1"/>
    <property type="match status" value="1"/>
</dbReference>
<dbReference type="AlphaFoldDB" id="A0AA37TLB7"/>
<evidence type="ECO:0000313" key="4">
    <source>
        <dbReference type="EMBL" id="GLS70098.1"/>
    </source>
</evidence>
<evidence type="ECO:0000256" key="1">
    <source>
        <dbReference type="ARBA" id="ARBA00022553"/>
    </source>
</evidence>
<evidence type="ECO:0000313" key="5">
    <source>
        <dbReference type="Proteomes" id="UP001157440"/>
    </source>
</evidence>
<sequence>MSRHATPLSGRRILVVEDEYLIAMELKGWLQEAGIEVLGPVPSVDQALDLIDNHRLDAAVLDINLGDGSSSYLVADRLEVLKVPYLFATGEPHSAKAGGYNDPPWLEKPCSKTDLLRTLGDLIAA</sequence>
<dbReference type="InterPro" id="IPR011006">
    <property type="entry name" value="CheY-like_superfamily"/>
</dbReference>
<dbReference type="SUPFAM" id="SSF52172">
    <property type="entry name" value="CheY-like"/>
    <property type="match status" value="1"/>
</dbReference>
<dbReference type="Pfam" id="PF00072">
    <property type="entry name" value="Response_reg"/>
    <property type="match status" value="1"/>
</dbReference>
<keyword evidence="1 2" id="KW-0597">Phosphoprotein</keyword>
<dbReference type="SMART" id="SM00448">
    <property type="entry name" value="REC"/>
    <property type="match status" value="1"/>
</dbReference>
<dbReference type="PANTHER" id="PTHR44591">
    <property type="entry name" value="STRESS RESPONSE REGULATOR PROTEIN 1"/>
    <property type="match status" value="1"/>
</dbReference>
<comment type="caution">
    <text evidence="4">The sequence shown here is derived from an EMBL/GenBank/DDBJ whole genome shotgun (WGS) entry which is preliminary data.</text>
</comment>